<reference evidence="1" key="2">
    <citation type="journal article" date="2015" name="Data Brief">
        <title>Shoot transcriptome of the giant reed, Arundo donax.</title>
        <authorList>
            <person name="Barrero R.A."/>
            <person name="Guerrero F.D."/>
            <person name="Moolhuijzen P."/>
            <person name="Goolsby J.A."/>
            <person name="Tidwell J."/>
            <person name="Bellgard S.E."/>
            <person name="Bellgard M.I."/>
        </authorList>
    </citation>
    <scope>NUCLEOTIDE SEQUENCE</scope>
    <source>
        <tissue evidence="1">Shoot tissue taken approximately 20 cm above the soil surface</tissue>
    </source>
</reference>
<sequence>MRQKQPLVIVTNLRRTKQERILPDAVLMSTVGIHGRRFGHQLHHSLLI</sequence>
<protein>
    <submittedName>
        <fullName evidence="1">Uncharacterized protein</fullName>
    </submittedName>
</protein>
<name>A0A0A9F013_ARUDO</name>
<organism evidence="1">
    <name type="scientific">Arundo donax</name>
    <name type="common">Giant reed</name>
    <name type="synonym">Donax arundinaceus</name>
    <dbReference type="NCBI Taxonomy" id="35708"/>
    <lineage>
        <taxon>Eukaryota</taxon>
        <taxon>Viridiplantae</taxon>
        <taxon>Streptophyta</taxon>
        <taxon>Embryophyta</taxon>
        <taxon>Tracheophyta</taxon>
        <taxon>Spermatophyta</taxon>
        <taxon>Magnoliopsida</taxon>
        <taxon>Liliopsida</taxon>
        <taxon>Poales</taxon>
        <taxon>Poaceae</taxon>
        <taxon>PACMAD clade</taxon>
        <taxon>Arundinoideae</taxon>
        <taxon>Arundineae</taxon>
        <taxon>Arundo</taxon>
    </lineage>
</organism>
<reference evidence="1" key="1">
    <citation type="submission" date="2014-09" db="EMBL/GenBank/DDBJ databases">
        <authorList>
            <person name="Magalhaes I.L.F."/>
            <person name="Oliveira U."/>
            <person name="Santos F.R."/>
            <person name="Vidigal T.H.D.A."/>
            <person name="Brescovit A.D."/>
            <person name="Santos A.J."/>
        </authorList>
    </citation>
    <scope>NUCLEOTIDE SEQUENCE</scope>
    <source>
        <tissue evidence="1">Shoot tissue taken approximately 20 cm above the soil surface</tissue>
    </source>
</reference>
<dbReference type="AlphaFoldDB" id="A0A0A9F013"/>
<dbReference type="EMBL" id="GBRH01191511">
    <property type="protein sequence ID" value="JAE06385.1"/>
    <property type="molecule type" value="Transcribed_RNA"/>
</dbReference>
<proteinExistence type="predicted"/>
<evidence type="ECO:0000313" key="1">
    <source>
        <dbReference type="EMBL" id="JAE06385.1"/>
    </source>
</evidence>
<accession>A0A0A9F013</accession>